<sequence length="287" mass="30489">MPEAASAPSPSRALIGDSEFDRDTAVTRREPGVYDIDLSAGWTIINAVNGGYLLAVLGRALADTLPHPDPFTVSAHYLTASQPGPAVVRTDTVRTGRTLSTGQASLFQYDDEGNEVERIRVLASYGDLAALPDDVRTTAAPPAIPPMDRCFGPDDSPAPVPGSSAIADRLMLKLDPATLGWALGAPSGKGEMRAWFGLADGRDADPLSLLLAVDALPPTAFEIGLKGWVPTVELTVHVRHRPAPGPLRVSITTRNLAGGFLEEDAEVWDSEDRLVAQSRQLARVRLG</sequence>
<reference evidence="3" key="1">
    <citation type="journal article" date="2014" name="Int. J. Syst. Evol. Microbiol.">
        <title>Complete genome sequence of Corynebacterium casei LMG S-19264T (=DSM 44701T), isolated from a smear-ripened cheese.</title>
        <authorList>
            <consortium name="US DOE Joint Genome Institute (JGI-PGF)"/>
            <person name="Walter F."/>
            <person name="Albersmeier A."/>
            <person name="Kalinowski J."/>
            <person name="Ruckert C."/>
        </authorList>
    </citation>
    <scope>NUCLEOTIDE SEQUENCE</scope>
    <source>
        <strain evidence="3">JCM 4490</strain>
    </source>
</reference>
<keyword evidence="4" id="KW-1185">Reference proteome</keyword>
<evidence type="ECO:0000259" key="1">
    <source>
        <dbReference type="Pfam" id="PF13622"/>
    </source>
</evidence>
<dbReference type="SUPFAM" id="SSF54637">
    <property type="entry name" value="Thioesterase/thiol ester dehydrase-isomerase"/>
    <property type="match status" value="2"/>
</dbReference>
<evidence type="ECO:0000313" key="3">
    <source>
        <dbReference type="EMBL" id="GGW74316.1"/>
    </source>
</evidence>
<comment type="caution">
    <text evidence="3">The sequence shown here is derived from an EMBL/GenBank/DDBJ whole genome shotgun (WGS) entry which is preliminary data.</text>
</comment>
<proteinExistence type="predicted"/>
<dbReference type="InterPro" id="IPR049450">
    <property type="entry name" value="ACOT8-like_C"/>
</dbReference>
<dbReference type="InterPro" id="IPR049449">
    <property type="entry name" value="TesB_ACOT8-like_N"/>
</dbReference>
<evidence type="ECO:0000313" key="4">
    <source>
        <dbReference type="Proteomes" id="UP000620224"/>
    </source>
</evidence>
<evidence type="ECO:0000259" key="2">
    <source>
        <dbReference type="Pfam" id="PF20789"/>
    </source>
</evidence>
<feature type="domain" description="Acyl-CoA thioesterase-like C-terminal" evidence="2">
    <location>
        <begin position="161"/>
        <end position="284"/>
    </location>
</feature>
<protein>
    <recommendedName>
        <fullName evidence="5">TesB-like acyl-CoA thioesterase 3</fullName>
    </recommendedName>
</protein>
<organism evidence="3 4">
    <name type="scientific">Streptomyces lucensis JCM 4490</name>
    <dbReference type="NCBI Taxonomy" id="1306176"/>
    <lineage>
        <taxon>Bacteria</taxon>
        <taxon>Bacillati</taxon>
        <taxon>Actinomycetota</taxon>
        <taxon>Actinomycetes</taxon>
        <taxon>Kitasatosporales</taxon>
        <taxon>Streptomycetaceae</taxon>
        <taxon>Streptomyces</taxon>
    </lineage>
</organism>
<accession>A0A918MUK6</accession>
<dbReference type="Pfam" id="PF13622">
    <property type="entry name" value="4HBT_3"/>
    <property type="match status" value="1"/>
</dbReference>
<dbReference type="PANTHER" id="PTHR38110:SF1">
    <property type="entry name" value="THIOESTERASE DOMAIN-CONTAINING PROTEIN"/>
    <property type="match status" value="1"/>
</dbReference>
<dbReference type="InterPro" id="IPR052389">
    <property type="entry name" value="Sec_Metab_Biosynth-Assoc"/>
</dbReference>
<dbReference type="Pfam" id="PF20789">
    <property type="entry name" value="4HBT_3C"/>
    <property type="match status" value="1"/>
</dbReference>
<dbReference type="InterPro" id="IPR042171">
    <property type="entry name" value="Acyl-CoA_hotdog"/>
</dbReference>
<dbReference type="AlphaFoldDB" id="A0A918MUK6"/>
<evidence type="ECO:0008006" key="5">
    <source>
        <dbReference type="Google" id="ProtNLM"/>
    </source>
</evidence>
<feature type="domain" description="Acyl-CoA thioesterase-like N-terminal HotDog" evidence="1">
    <location>
        <begin position="39"/>
        <end position="124"/>
    </location>
</feature>
<dbReference type="EMBL" id="BMUE01000017">
    <property type="protein sequence ID" value="GGW74316.1"/>
    <property type="molecule type" value="Genomic_DNA"/>
</dbReference>
<gene>
    <name evidence="3" type="ORF">GCM10010503_59830</name>
</gene>
<dbReference type="InterPro" id="IPR029069">
    <property type="entry name" value="HotDog_dom_sf"/>
</dbReference>
<dbReference type="RefSeq" id="WP_190018510.1">
    <property type="nucleotide sequence ID" value="NZ_BMUE01000017.1"/>
</dbReference>
<dbReference type="Proteomes" id="UP000620224">
    <property type="component" value="Unassembled WGS sequence"/>
</dbReference>
<dbReference type="PANTHER" id="PTHR38110">
    <property type="entry name" value="CHROMOSOME 23, WHOLE GENOME SHOTGUN SEQUENCE"/>
    <property type="match status" value="1"/>
</dbReference>
<name>A0A918MUK6_9ACTN</name>
<reference evidence="3" key="2">
    <citation type="submission" date="2020-09" db="EMBL/GenBank/DDBJ databases">
        <authorList>
            <person name="Sun Q."/>
            <person name="Ohkuma M."/>
        </authorList>
    </citation>
    <scope>NUCLEOTIDE SEQUENCE</scope>
    <source>
        <strain evidence="3">JCM 4490</strain>
    </source>
</reference>
<dbReference type="Gene3D" id="2.40.160.210">
    <property type="entry name" value="Acyl-CoA thioesterase, double hotdog domain"/>
    <property type="match status" value="1"/>
</dbReference>